<keyword evidence="1" id="KW-1133">Transmembrane helix</keyword>
<feature type="transmembrane region" description="Helical" evidence="1">
    <location>
        <begin position="20"/>
        <end position="42"/>
    </location>
</feature>
<organism evidence="2 3">
    <name type="scientific">Actinoplanes octamycinicus</name>
    <dbReference type="NCBI Taxonomy" id="135948"/>
    <lineage>
        <taxon>Bacteria</taxon>
        <taxon>Bacillati</taxon>
        <taxon>Actinomycetota</taxon>
        <taxon>Actinomycetes</taxon>
        <taxon>Micromonosporales</taxon>
        <taxon>Micromonosporaceae</taxon>
        <taxon>Actinoplanes</taxon>
    </lineage>
</organism>
<reference evidence="2 3" key="1">
    <citation type="submission" date="2020-08" db="EMBL/GenBank/DDBJ databases">
        <title>Sequencing the genomes of 1000 actinobacteria strains.</title>
        <authorList>
            <person name="Klenk H.-P."/>
        </authorList>
    </citation>
    <scope>NUCLEOTIDE SEQUENCE [LARGE SCALE GENOMIC DNA]</scope>
    <source>
        <strain evidence="2 3">DSM 45809</strain>
    </source>
</reference>
<feature type="transmembrane region" description="Helical" evidence="1">
    <location>
        <begin position="48"/>
        <end position="65"/>
    </location>
</feature>
<dbReference type="Proteomes" id="UP000546162">
    <property type="component" value="Unassembled WGS sequence"/>
</dbReference>
<keyword evidence="1" id="KW-0812">Transmembrane</keyword>
<evidence type="ECO:0000313" key="2">
    <source>
        <dbReference type="EMBL" id="MBB4742864.1"/>
    </source>
</evidence>
<evidence type="ECO:0000313" key="3">
    <source>
        <dbReference type="Proteomes" id="UP000546162"/>
    </source>
</evidence>
<dbReference type="Pfam" id="PF07758">
    <property type="entry name" value="DUF1614"/>
    <property type="match status" value="1"/>
</dbReference>
<keyword evidence="3" id="KW-1185">Reference proteome</keyword>
<feature type="transmembrane region" description="Helical" evidence="1">
    <location>
        <begin position="77"/>
        <end position="93"/>
    </location>
</feature>
<proteinExistence type="predicted"/>
<feature type="transmembrane region" description="Helical" evidence="1">
    <location>
        <begin position="177"/>
        <end position="196"/>
    </location>
</feature>
<comment type="caution">
    <text evidence="2">The sequence shown here is derived from an EMBL/GenBank/DDBJ whole genome shotgun (WGS) entry which is preliminary data.</text>
</comment>
<sequence length="232" mass="23353">MLGTRHRATGTRHPSLRLAALTVVLLGLAVLAVQVMGLAFVLAGLSPLAAGAVCAASLLGSRIDIPVARMRSRPAAVRFRTLAWAGTLYLIPVSEGGSIVVAVNLGGAVIPAAVSLYLAARTGMWLDAGMAVTAVAVTAHLLARPEPRLGIVLPPLLPALTAAAAAVLLHPAQGIGALAYIAGTMGTLVGADLTHLNAVRRMDGPKASIGGAGTFDGVFLSGVFAVLLAAVR</sequence>
<gene>
    <name evidence="2" type="ORF">BJY16_006323</name>
</gene>
<name>A0A7W7MAB6_9ACTN</name>
<feature type="transmembrane region" description="Helical" evidence="1">
    <location>
        <begin position="125"/>
        <end position="143"/>
    </location>
</feature>
<feature type="transmembrane region" description="Helical" evidence="1">
    <location>
        <begin position="208"/>
        <end position="231"/>
    </location>
</feature>
<evidence type="ECO:0000256" key="1">
    <source>
        <dbReference type="SAM" id="Phobius"/>
    </source>
</evidence>
<dbReference type="RefSeq" id="WP_185043170.1">
    <property type="nucleotide sequence ID" value="NZ_BAABFG010000005.1"/>
</dbReference>
<dbReference type="AlphaFoldDB" id="A0A7W7MAB6"/>
<keyword evidence="1" id="KW-0472">Membrane</keyword>
<accession>A0A7W7MAB6</accession>
<protein>
    <submittedName>
        <fullName evidence="2">Putative membrane protein</fullName>
    </submittedName>
</protein>
<feature type="transmembrane region" description="Helical" evidence="1">
    <location>
        <begin position="149"/>
        <end position="170"/>
    </location>
</feature>
<dbReference type="InterPro" id="IPR011672">
    <property type="entry name" value="DUF1614"/>
</dbReference>
<dbReference type="EMBL" id="JACHNB010000001">
    <property type="protein sequence ID" value="MBB4742864.1"/>
    <property type="molecule type" value="Genomic_DNA"/>
</dbReference>